<organism evidence="2 3">
    <name type="scientific">Bythopirellula goksoeyrii</name>
    <dbReference type="NCBI Taxonomy" id="1400387"/>
    <lineage>
        <taxon>Bacteria</taxon>
        <taxon>Pseudomonadati</taxon>
        <taxon>Planctomycetota</taxon>
        <taxon>Planctomycetia</taxon>
        <taxon>Pirellulales</taxon>
        <taxon>Lacipirellulaceae</taxon>
        <taxon>Bythopirellula</taxon>
    </lineage>
</organism>
<dbReference type="PANTHER" id="PTHR36966">
    <property type="entry name" value="REP-ASSOCIATED TYROSINE TRANSPOSASE"/>
    <property type="match status" value="1"/>
</dbReference>
<dbReference type="GO" id="GO:0043565">
    <property type="term" value="F:sequence-specific DNA binding"/>
    <property type="evidence" value="ECO:0007669"/>
    <property type="project" value="TreeGrafter"/>
</dbReference>
<dbReference type="InterPro" id="IPR052715">
    <property type="entry name" value="RAYT_transposase"/>
</dbReference>
<protein>
    <submittedName>
        <fullName evidence="2">Transposase IS200 like protein</fullName>
    </submittedName>
</protein>
<dbReference type="OrthoDB" id="9794403at2"/>
<dbReference type="Gene3D" id="3.30.70.1290">
    <property type="entry name" value="Transposase IS200-like"/>
    <property type="match status" value="1"/>
</dbReference>
<gene>
    <name evidence="2" type="ORF">Pr1d_37920</name>
</gene>
<evidence type="ECO:0000259" key="1">
    <source>
        <dbReference type="SMART" id="SM01321"/>
    </source>
</evidence>
<accession>A0A5B9QBZ3</accession>
<dbReference type="PANTHER" id="PTHR36966:SF1">
    <property type="entry name" value="REP-ASSOCIATED TYROSINE TRANSPOSASE"/>
    <property type="match status" value="1"/>
</dbReference>
<evidence type="ECO:0000313" key="2">
    <source>
        <dbReference type="EMBL" id="QEG36478.1"/>
    </source>
</evidence>
<dbReference type="GO" id="GO:0006313">
    <property type="term" value="P:DNA transposition"/>
    <property type="evidence" value="ECO:0007669"/>
    <property type="project" value="InterPro"/>
</dbReference>
<sequence length="229" mass="27096">MVDNSSFHLPPPSGFRGLHPDLPIQRYERHLPHWRQAGATYFVTFRLADSLPQSNLHLLKQLRSDWERTHPPPRSEKDWTEYAREVTTSVEHWLDEGYGVCHFRNKRWCEELRSRLHHFQDQRYQLSCWAILPNHCHAILRPFEGYSLEDLVGSLKGVAARNINSVLGLSGQLWQEESFDRILRDEEHLWRVVQYIGANPRKAGLENENAWRRWIHPDWEAAGWGFQDS</sequence>
<dbReference type="InterPro" id="IPR002686">
    <property type="entry name" value="Transposase_17"/>
</dbReference>
<reference evidence="2 3" key="1">
    <citation type="submission" date="2019-08" db="EMBL/GenBank/DDBJ databases">
        <title>Deep-cultivation of Planctomycetes and their phenomic and genomic characterization uncovers novel biology.</title>
        <authorList>
            <person name="Wiegand S."/>
            <person name="Jogler M."/>
            <person name="Boedeker C."/>
            <person name="Pinto D."/>
            <person name="Vollmers J."/>
            <person name="Rivas-Marin E."/>
            <person name="Kohn T."/>
            <person name="Peeters S.H."/>
            <person name="Heuer A."/>
            <person name="Rast P."/>
            <person name="Oberbeckmann S."/>
            <person name="Bunk B."/>
            <person name="Jeske O."/>
            <person name="Meyerdierks A."/>
            <person name="Storesund J.E."/>
            <person name="Kallscheuer N."/>
            <person name="Luecker S."/>
            <person name="Lage O.M."/>
            <person name="Pohl T."/>
            <person name="Merkel B.J."/>
            <person name="Hornburger P."/>
            <person name="Mueller R.-W."/>
            <person name="Bruemmer F."/>
            <person name="Labrenz M."/>
            <person name="Spormann A.M."/>
            <person name="Op den Camp H."/>
            <person name="Overmann J."/>
            <person name="Amann R."/>
            <person name="Jetten M.S.M."/>
            <person name="Mascher T."/>
            <person name="Medema M.H."/>
            <person name="Devos D.P."/>
            <person name="Kaster A.-K."/>
            <person name="Ovreas L."/>
            <person name="Rohde M."/>
            <person name="Galperin M.Y."/>
            <person name="Jogler C."/>
        </authorList>
    </citation>
    <scope>NUCLEOTIDE SEQUENCE [LARGE SCALE GENOMIC DNA]</scope>
    <source>
        <strain evidence="2 3">Pr1d</strain>
    </source>
</reference>
<dbReference type="AlphaFoldDB" id="A0A5B9QBZ3"/>
<feature type="domain" description="Transposase IS200-like" evidence="1">
    <location>
        <begin position="36"/>
        <end position="199"/>
    </location>
</feature>
<keyword evidence="3" id="KW-1185">Reference proteome</keyword>
<dbReference type="SUPFAM" id="SSF143422">
    <property type="entry name" value="Transposase IS200-like"/>
    <property type="match status" value="1"/>
</dbReference>
<dbReference type="Proteomes" id="UP000323917">
    <property type="component" value="Chromosome"/>
</dbReference>
<dbReference type="SMART" id="SM01321">
    <property type="entry name" value="Y1_Tnp"/>
    <property type="match status" value="1"/>
</dbReference>
<dbReference type="GO" id="GO:0004803">
    <property type="term" value="F:transposase activity"/>
    <property type="evidence" value="ECO:0007669"/>
    <property type="project" value="InterPro"/>
</dbReference>
<dbReference type="KEGG" id="bgok:Pr1d_37920"/>
<evidence type="ECO:0000313" key="3">
    <source>
        <dbReference type="Proteomes" id="UP000323917"/>
    </source>
</evidence>
<dbReference type="RefSeq" id="WP_148074817.1">
    <property type="nucleotide sequence ID" value="NZ_CP042913.1"/>
</dbReference>
<proteinExistence type="predicted"/>
<dbReference type="EMBL" id="CP042913">
    <property type="protein sequence ID" value="QEG36478.1"/>
    <property type="molecule type" value="Genomic_DNA"/>
</dbReference>
<dbReference type="InterPro" id="IPR036515">
    <property type="entry name" value="Transposase_17_sf"/>
</dbReference>
<name>A0A5B9QBZ3_9BACT</name>